<dbReference type="EMBL" id="CM044706">
    <property type="protein sequence ID" value="KAI5659968.1"/>
    <property type="molecule type" value="Genomic_DNA"/>
</dbReference>
<protein>
    <submittedName>
        <fullName evidence="1">Uncharacterized protein</fullName>
    </submittedName>
</protein>
<dbReference type="Proteomes" id="UP001060085">
    <property type="component" value="Linkage Group LG06"/>
</dbReference>
<reference evidence="2" key="1">
    <citation type="journal article" date="2023" name="Nat. Plants">
        <title>Single-cell RNA sequencing provides a high-resolution roadmap for understanding the multicellular compartmentation of specialized metabolism.</title>
        <authorList>
            <person name="Sun S."/>
            <person name="Shen X."/>
            <person name="Li Y."/>
            <person name="Li Y."/>
            <person name="Wang S."/>
            <person name="Li R."/>
            <person name="Zhang H."/>
            <person name="Shen G."/>
            <person name="Guo B."/>
            <person name="Wei J."/>
            <person name="Xu J."/>
            <person name="St-Pierre B."/>
            <person name="Chen S."/>
            <person name="Sun C."/>
        </authorList>
    </citation>
    <scope>NUCLEOTIDE SEQUENCE [LARGE SCALE GENOMIC DNA]</scope>
</reference>
<keyword evidence="2" id="KW-1185">Reference proteome</keyword>
<comment type="caution">
    <text evidence="1">The sequence shown here is derived from an EMBL/GenBank/DDBJ whole genome shotgun (WGS) entry which is preliminary data.</text>
</comment>
<organism evidence="1 2">
    <name type="scientific">Catharanthus roseus</name>
    <name type="common">Madagascar periwinkle</name>
    <name type="synonym">Vinca rosea</name>
    <dbReference type="NCBI Taxonomy" id="4058"/>
    <lineage>
        <taxon>Eukaryota</taxon>
        <taxon>Viridiplantae</taxon>
        <taxon>Streptophyta</taxon>
        <taxon>Embryophyta</taxon>
        <taxon>Tracheophyta</taxon>
        <taxon>Spermatophyta</taxon>
        <taxon>Magnoliopsida</taxon>
        <taxon>eudicotyledons</taxon>
        <taxon>Gunneridae</taxon>
        <taxon>Pentapetalae</taxon>
        <taxon>asterids</taxon>
        <taxon>lamiids</taxon>
        <taxon>Gentianales</taxon>
        <taxon>Apocynaceae</taxon>
        <taxon>Rauvolfioideae</taxon>
        <taxon>Vinceae</taxon>
        <taxon>Catharanthinae</taxon>
        <taxon>Catharanthus</taxon>
    </lineage>
</organism>
<sequence length="372" mass="42739">MGTFPPDDILFDILIRLPAGDIFRYRLVCKKWKELTSTKAFVERHLQHAKCIDSITFLVRESGQKLLLIDKNGITVQLPEARPSPEKRYFPLLLSCDGLVLIQNDVTTTRTDYIVRNLTTQEEVRIRPPNLALRDERIVAVRAYGMFLHPLLNEYCILWCLYYFDKSVSDKKFWMLNLGPQPNWREMKCEGKEDMNICWNISSRDRTDVVVDGIVYWMLELTKKYGDAPKEILMAFDIVKEEVFVMAHPASEGVNVGLNVVNVGGFLGLVQCLSPPNFTGKTNVTIWILEDYSNKVWRKSHTIDMDFVYGYGCGVNVYAISFLNEELYLRYLGSALYALNLKTGTLRKIMRKLSVAGRVLSYTPSLVSLKEC</sequence>
<evidence type="ECO:0000313" key="1">
    <source>
        <dbReference type="EMBL" id="KAI5659968.1"/>
    </source>
</evidence>
<name>A0ACC0AGB2_CATRO</name>
<accession>A0ACC0AGB2</accession>
<gene>
    <name evidence="1" type="ORF">M9H77_28761</name>
</gene>
<proteinExistence type="predicted"/>
<evidence type="ECO:0000313" key="2">
    <source>
        <dbReference type="Proteomes" id="UP001060085"/>
    </source>
</evidence>